<reference evidence="2" key="3">
    <citation type="submission" date="2025-09" db="UniProtKB">
        <authorList>
            <consortium name="Ensembl"/>
        </authorList>
    </citation>
    <scope>IDENTIFICATION</scope>
</reference>
<feature type="compositionally biased region" description="Basic and acidic residues" evidence="1">
    <location>
        <begin position="164"/>
        <end position="174"/>
    </location>
</feature>
<sequence>MSQTQYAEIQRDQTKITSHGQTQYAEIHHDQTKITSHGQTQYTEIHHDQTKITSHCQTQYAEIHHDQTKITSHGPTQYTEIHRDQTKITSHGQTQYAEIHTNYNKTKSHSQNQYADIHTNQNKVERLASTGSLNQRRSTGPWSLNDTSTAAGGVLYSELTLPDGRSRSLPHLDDTTEEEEEEGYSNRITIPCFPPTSHSPNPPKRVTCHAFSLQDPRESPRPWIHGGAHSLDQLSTNPLYQASVGLGEGQDTPWKGPQKQREGDRGRSPNPQDQTPQQEESMYAEVPEGPSPPRHLIADNTYEQIPGAGGLKGTQSTATAQEGNTYEMLEDLKAKESTWGKKNITWRKLFPEYKKK</sequence>
<dbReference type="Proteomes" id="UP000314982">
    <property type="component" value="Unassembled WGS sequence"/>
</dbReference>
<proteinExistence type="predicted"/>
<protein>
    <submittedName>
        <fullName evidence="2">Uncharacterized protein</fullName>
    </submittedName>
</protein>
<reference evidence="3" key="1">
    <citation type="submission" date="2018-06" db="EMBL/GenBank/DDBJ databases">
        <title>Genome assembly of Danube salmon.</title>
        <authorList>
            <person name="Macqueen D.J."/>
            <person name="Gundappa M.K."/>
        </authorList>
    </citation>
    <scope>NUCLEOTIDE SEQUENCE [LARGE SCALE GENOMIC DNA]</scope>
</reference>
<feature type="region of interest" description="Disordered" evidence="1">
    <location>
        <begin position="161"/>
        <end position="187"/>
    </location>
</feature>
<dbReference type="AlphaFoldDB" id="A0A4W5KPX5"/>
<keyword evidence="3" id="KW-1185">Reference proteome</keyword>
<feature type="region of interest" description="Disordered" evidence="1">
    <location>
        <begin position="1"/>
        <end position="20"/>
    </location>
</feature>
<organism evidence="2 3">
    <name type="scientific">Hucho hucho</name>
    <name type="common">huchen</name>
    <dbReference type="NCBI Taxonomy" id="62062"/>
    <lineage>
        <taxon>Eukaryota</taxon>
        <taxon>Metazoa</taxon>
        <taxon>Chordata</taxon>
        <taxon>Craniata</taxon>
        <taxon>Vertebrata</taxon>
        <taxon>Euteleostomi</taxon>
        <taxon>Actinopterygii</taxon>
        <taxon>Neopterygii</taxon>
        <taxon>Teleostei</taxon>
        <taxon>Protacanthopterygii</taxon>
        <taxon>Salmoniformes</taxon>
        <taxon>Salmonidae</taxon>
        <taxon>Salmoninae</taxon>
        <taxon>Hucho</taxon>
    </lineage>
</organism>
<accession>A0A4W5KPX5</accession>
<feature type="region of interest" description="Disordered" evidence="1">
    <location>
        <begin position="243"/>
        <end position="319"/>
    </location>
</feature>
<reference evidence="2" key="2">
    <citation type="submission" date="2025-08" db="UniProtKB">
        <authorList>
            <consortium name="Ensembl"/>
        </authorList>
    </citation>
    <scope>IDENTIFICATION</scope>
</reference>
<evidence type="ECO:0000256" key="1">
    <source>
        <dbReference type="SAM" id="MobiDB-lite"/>
    </source>
</evidence>
<feature type="compositionally biased region" description="Polar residues" evidence="1">
    <location>
        <begin position="269"/>
        <end position="280"/>
    </location>
</feature>
<evidence type="ECO:0000313" key="2">
    <source>
        <dbReference type="Ensembl" id="ENSHHUP00000014071.1"/>
    </source>
</evidence>
<dbReference type="Ensembl" id="ENSHHUT00000014540.1">
    <property type="protein sequence ID" value="ENSHHUP00000014071.1"/>
    <property type="gene ID" value="ENSHHUG00000008701.1"/>
</dbReference>
<name>A0A4W5KPX5_9TELE</name>
<dbReference type="GeneTree" id="ENSGT01060000249384"/>
<evidence type="ECO:0000313" key="3">
    <source>
        <dbReference type="Proteomes" id="UP000314982"/>
    </source>
</evidence>